<name>A0A1W1HEQ0_9BACT</name>
<protein>
    <submittedName>
        <fullName evidence="1">Uncharacterized protein</fullName>
    </submittedName>
</protein>
<evidence type="ECO:0000313" key="1">
    <source>
        <dbReference type="EMBL" id="SLM30868.1"/>
    </source>
</evidence>
<evidence type="ECO:0000313" key="2">
    <source>
        <dbReference type="Proteomes" id="UP000191931"/>
    </source>
</evidence>
<sequence>MGYYSAINGFIKGISEDSFDLIKEDLKQVFENVDWYDNMIEISSYAKHYSATVNSVYDKIAFCVDTEDGGTLEEEGDEHFDFSVIFFAPRQWKQLWIEFKYPPNPFLKPLESTS</sequence>
<dbReference type="EMBL" id="FWEV01000169">
    <property type="protein sequence ID" value="SLM30868.1"/>
    <property type="molecule type" value="Genomic_DNA"/>
</dbReference>
<reference evidence="1 2" key="1">
    <citation type="submission" date="2017-03" db="EMBL/GenBank/DDBJ databases">
        <authorList>
            <person name="Afonso C.L."/>
            <person name="Miller P.J."/>
            <person name="Scott M.A."/>
            <person name="Spackman E."/>
            <person name="Goraichik I."/>
            <person name="Dimitrov K.M."/>
            <person name="Suarez D.L."/>
            <person name="Swayne D.E."/>
        </authorList>
    </citation>
    <scope>NUCLEOTIDE SEQUENCE [LARGE SCALE GENOMIC DNA]</scope>
    <source>
        <strain evidence="1">PRJEB14757</strain>
    </source>
</reference>
<dbReference type="Proteomes" id="UP000191931">
    <property type="component" value="Unassembled WGS sequence"/>
</dbReference>
<accession>A0A1W1HEQ0</accession>
<dbReference type="STRING" id="1246637.MTBBW1_2500017"/>
<proteinExistence type="predicted"/>
<gene>
    <name evidence="1" type="ORF">MTBBW1_2500017</name>
</gene>
<dbReference type="AlphaFoldDB" id="A0A1W1HEQ0"/>
<organism evidence="1 2">
    <name type="scientific">Desulfamplus magnetovallimortis</name>
    <dbReference type="NCBI Taxonomy" id="1246637"/>
    <lineage>
        <taxon>Bacteria</taxon>
        <taxon>Pseudomonadati</taxon>
        <taxon>Thermodesulfobacteriota</taxon>
        <taxon>Desulfobacteria</taxon>
        <taxon>Desulfobacterales</taxon>
        <taxon>Desulfobacteraceae</taxon>
        <taxon>Desulfamplus</taxon>
    </lineage>
</organism>
<keyword evidence="2" id="KW-1185">Reference proteome</keyword>
<dbReference type="RefSeq" id="WP_080809436.1">
    <property type="nucleotide sequence ID" value="NZ_LT828567.1"/>
</dbReference>